<organism evidence="2 3">
    <name type="scientific">Ancylostoma ceylanicum</name>
    <dbReference type="NCBI Taxonomy" id="53326"/>
    <lineage>
        <taxon>Eukaryota</taxon>
        <taxon>Metazoa</taxon>
        <taxon>Ecdysozoa</taxon>
        <taxon>Nematoda</taxon>
        <taxon>Chromadorea</taxon>
        <taxon>Rhabditida</taxon>
        <taxon>Rhabditina</taxon>
        <taxon>Rhabditomorpha</taxon>
        <taxon>Strongyloidea</taxon>
        <taxon>Ancylostomatidae</taxon>
        <taxon>Ancylostomatinae</taxon>
        <taxon>Ancylostoma</taxon>
    </lineage>
</organism>
<dbReference type="Pfam" id="PF01674">
    <property type="entry name" value="Lipase_2"/>
    <property type="match status" value="1"/>
</dbReference>
<dbReference type="PANTHER" id="PTHR32015:SF12">
    <property type="entry name" value="LIPASE RELATED"/>
    <property type="match status" value="1"/>
</dbReference>
<evidence type="ECO:0000313" key="3">
    <source>
        <dbReference type="Proteomes" id="UP000024635"/>
    </source>
</evidence>
<keyword evidence="1" id="KW-0732">Signal</keyword>
<keyword evidence="3" id="KW-1185">Reference proteome</keyword>
<dbReference type="OrthoDB" id="5853720at2759"/>
<dbReference type="PANTHER" id="PTHR32015">
    <property type="entry name" value="FASTING INDUCED LIPASE"/>
    <property type="match status" value="1"/>
</dbReference>
<dbReference type="InterPro" id="IPR002918">
    <property type="entry name" value="Lipase_EstA/Esterase_EstB"/>
</dbReference>
<comment type="caution">
    <text evidence="2">The sequence shown here is derived from an EMBL/GenBank/DDBJ whole genome shotgun (WGS) entry which is preliminary data.</text>
</comment>
<dbReference type="AlphaFoldDB" id="A0A016WHM3"/>
<dbReference type="GO" id="GO:0016042">
    <property type="term" value="P:lipid catabolic process"/>
    <property type="evidence" value="ECO:0007669"/>
    <property type="project" value="InterPro"/>
</dbReference>
<accession>A0A016WHM3</accession>
<reference evidence="3" key="1">
    <citation type="journal article" date="2015" name="Nat. Genet.">
        <title>The genome and transcriptome of the zoonotic hookworm Ancylostoma ceylanicum identify infection-specific gene families.</title>
        <authorList>
            <person name="Schwarz E.M."/>
            <person name="Hu Y."/>
            <person name="Antoshechkin I."/>
            <person name="Miller M.M."/>
            <person name="Sternberg P.W."/>
            <person name="Aroian R.V."/>
        </authorList>
    </citation>
    <scope>NUCLEOTIDE SEQUENCE</scope>
    <source>
        <strain evidence="3">HY135</strain>
    </source>
</reference>
<name>A0A016WHM3_9BILA</name>
<dbReference type="Proteomes" id="UP000024635">
    <property type="component" value="Unassembled WGS sequence"/>
</dbReference>
<protein>
    <recommendedName>
        <fullName evidence="4">Triacylglycerol lipase</fullName>
    </recommendedName>
</protein>
<dbReference type="FunFam" id="3.40.50.1820:FF:000377">
    <property type="entry name" value="LIPaSe related"/>
    <property type="match status" value="1"/>
</dbReference>
<dbReference type="EMBL" id="JARK01000274">
    <property type="protein sequence ID" value="EYC39125.1"/>
    <property type="molecule type" value="Genomic_DNA"/>
</dbReference>
<sequence length="280" mass="30413">MVPSLALFALFASTYADFSPSFNAFLTDTYGKGFANRMARRDIGPDGSFGGGDHQPGSRTSRQAVVIVHGITNTAGRFAHTRQHLLNQGWKESEIYATTYGDGGKTAAPMVDMKCDYVKQVRWLIQAVAEFTRRRVDVIGYSMGSPVARKAILGGKCVDTGERLGPKLTALVDTFVSVAGANHGSFLCILPFPGACNMVNGLSCRSTFIQNINGRQRYEGLHVYSIYSPQDDKVGFRNACGELTSAIGGSDQEFQRPGNHDVVMADTVQLQANLIHRHSP</sequence>
<evidence type="ECO:0008006" key="4">
    <source>
        <dbReference type="Google" id="ProtNLM"/>
    </source>
</evidence>
<dbReference type="SUPFAM" id="SSF53474">
    <property type="entry name" value="alpha/beta-Hydrolases"/>
    <property type="match status" value="1"/>
</dbReference>
<dbReference type="InterPro" id="IPR029058">
    <property type="entry name" value="AB_hydrolase_fold"/>
</dbReference>
<dbReference type="GO" id="GO:0016298">
    <property type="term" value="F:lipase activity"/>
    <property type="evidence" value="ECO:0007669"/>
    <property type="project" value="TreeGrafter"/>
</dbReference>
<gene>
    <name evidence="2" type="primary">Acey_s0674.g1411</name>
    <name evidence="2" type="synonym">Acey-lips-17</name>
    <name evidence="2" type="ORF">Y032_0674g1411</name>
</gene>
<feature type="chain" id="PRO_5001491330" description="Triacylglycerol lipase" evidence="1">
    <location>
        <begin position="17"/>
        <end position="280"/>
    </location>
</feature>
<dbReference type="Gene3D" id="3.40.50.1820">
    <property type="entry name" value="alpha/beta hydrolase"/>
    <property type="match status" value="1"/>
</dbReference>
<evidence type="ECO:0000256" key="1">
    <source>
        <dbReference type="SAM" id="SignalP"/>
    </source>
</evidence>
<proteinExistence type="predicted"/>
<evidence type="ECO:0000313" key="2">
    <source>
        <dbReference type="EMBL" id="EYC39125.1"/>
    </source>
</evidence>
<feature type="signal peptide" evidence="1">
    <location>
        <begin position="1"/>
        <end position="16"/>
    </location>
</feature>